<evidence type="ECO:0000313" key="11">
    <source>
        <dbReference type="Proteomes" id="UP001153620"/>
    </source>
</evidence>
<comment type="subcellular location">
    <subcellularLocation>
        <location evidence="1 9">Golgi apparatus membrane</location>
        <topology evidence="1 9">Single-pass type II membrane protein</topology>
    </subcellularLocation>
</comment>
<evidence type="ECO:0000256" key="7">
    <source>
        <dbReference type="ARBA" id="ARBA00023136"/>
    </source>
</evidence>
<evidence type="ECO:0000256" key="1">
    <source>
        <dbReference type="ARBA" id="ARBA00004323"/>
    </source>
</evidence>
<accession>A0A9P0ITP1</accession>
<keyword evidence="6 9" id="KW-0333">Golgi apparatus</keyword>
<dbReference type="GO" id="GO:0000139">
    <property type="term" value="C:Golgi membrane"/>
    <property type="evidence" value="ECO:0007669"/>
    <property type="project" value="UniProtKB-SubCell"/>
</dbReference>
<dbReference type="InterPro" id="IPR005331">
    <property type="entry name" value="Sulfotransferase"/>
</dbReference>
<gene>
    <name evidence="10" type="ORF">CHIRRI_LOCUS3867</name>
</gene>
<keyword evidence="9" id="KW-0735">Signal-anchor</keyword>
<keyword evidence="3 9" id="KW-0808">Transferase</keyword>
<dbReference type="EMBL" id="OU895877">
    <property type="protein sequence ID" value="CAH1715414.1"/>
    <property type="molecule type" value="Genomic_DNA"/>
</dbReference>
<keyword evidence="4" id="KW-0812">Transmembrane</keyword>
<keyword evidence="11" id="KW-1185">Reference proteome</keyword>
<keyword evidence="9" id="KW-0119">Carbohydrate metabolism</keyword>
<keyword evidence="7" id="KW-0472">Membrane</keyword>
<dbReference type="Pfam" id="PF03567">
    <property type="entry name" value="Sulfotransfer_2"/>
    <property type="match status" value="1"/>
</dbReference>
<protein>
    <recommendedName>
        <fullName evidence="9">Carbohydrate sulfotransferase</fullName>
        <ecNumber evidence="9">2.8.2.-</ecNumber>
    </recommendedName>
</protein>
<sequence length="323" mass="37996">MMMRNLHLTERCTFFGLDQKGNDSLHKPNSWEYLINKKYHLVWCNVFKAASTSWMYNFNLMAGYPEQFLQKSQMVPLSLARKKYPRPSVKELNEALNISTSFLITRHPFERLLSAYRDKLQYALPHTFHQKLGNMIVRKFRKPVSYERGDNTHHPLMNNAHSYLQAKAKKVGTRWPTFSEFVEFLLFEAAHDADLDMHWQPITNFCTPCQVHFDLILKFETLDEDQRYLIEKASLTGIIKPEHRNSGKGKNTNEILMSFYAQLTKSQVKGLYNVFRHDFELFDYSPDEFIKIAREDEENGVNSVNAEPRIELNIDRSKLLPFS</sequence>
<dbReference type="GO" id="GO:0016051">
    <property type="term" value="P:carbohydrate biosynthetic process"/>
    <property type="evidence" value="ECO:0007669"/>
    <property type="project" value="InterPro"/>
</dbReference>
<proteinExistence type="inferred from homology"/>
<keyword evidence="5" id="KW-1133">Transmembrane helix</keyword>
<evidence type="ECO:0000313" key="10">
    <source>
        <dbReference type="EMBL" id="CAH1715414.1"/>
    </source>
</evidence>
<dbReference type="PANTHER" id="PTHR12137">
    <property type="entry name" value="CARBOHYDRATE SULFOTRANSFERASE"/>
    <property type="match status" value="1"/>
</dbReference>
<comment type="similarity">
    <text evidence="2 9">Belongs to the sulfotransferase 2 family.</text>
</comment>
<dbReference type="Proteomes" id="UP001153620">
    <property type="component" value="Chromosome 1"/>
</dbReference>
<name>A0A9P0ITP1_9DIPT</name>
<evidence type="ECO:0000256" key="5">
    <source>
        <dbReference type="ARBA" id="ARBA00022989"/>
    </source>
</evidence>
<dbReference type="AlphaFoldDB" id="A0A9P0ITP1"/>
<organism evidence="10 11">
    <name type="scientific">Chironomus riparius</name>
    <dbReference type="NCBI Taxonomy" id="315576"/>
    <lineage>
        <taxon>Eukaryota</taxon>
        <taxon>Metazoa</taxon>
        <taxon>Ecdysozoa</taxon>
        <taxon>Arthropoda</taxon>
        <taxon>Hexapoda</taxon>
        <taxon>Insecta</taxon>
        <taxon>Pterygota</taxon>
        <taxon>Neoptera</taxon>
        <taxon>Endopterygota</taxon>
        <taxon>Diptera</taxon>
        <taxon>Nematocera</taxon>
        <taxon>Chironomoidea</taxon>
        <taxon>Chironomidae</taxon>
        <taxon>Chironominae</taxon>
        <taxon>Chironomus</taxon>
    </lineage>
</organism>
<dbReference type="EC" id="2.8.2.-" evidence="9"/>
<evidence type="ECO:0000256" key="3">
    <source>
        <dbReference type="ARBA" id="ARBA00022679"/>
    </source>
</evidence>
<reference evidence="10" key="1">
    <citation type="submission" date="2022-01" db="EMBL/GenBank/DDBJ databases">
        <authorList>
            <person name="King R."/>
        </authorList>
    </citation>
    <scope>NUCLEOTIDE SEQUENCE</scope>
</reference>
<keyword evidence="8 9" id="KW-0325">Glycoprotein</keyword>
<reference evidence="10" key="2">
    <citation type="submission" date="2022-10" db="EMBL/GenBank/DDBJ databases">
        <authorList>
            <consortium name="ENA_rothamsted_submissions"/>
            <consortium name="culmorum"/>
            <person name="King R."/>
        </authorList>
    </citation>
    <scope>NUCLEOTIDE SEQUENCE</scope>
</reference>
<dbReference type="GO" id="GO:0008146">
    <property type="term" value="F:sulfotransferase activity"/>
    <property type="evidence" value="ECO:0007669"/>
    <property type="project" value="InterPro"/>
</dbReference>
<evidence type="ECO:0000256" key="8">
    <source>
        <dbReference type="ARBA" id="ARBA00023180"/>
    </source>
</evidence>
<evidence type="ECO:0000256" key="9">
    <source>
        <dbReference type="RuleBase" id="RU364020"/>
    </source>
</evidence>
<dbReference type="PANTHER" id="PTHR12137:SF63">
    <property type="entry name" value="CARBOHYDRATE SULFOTRANSFERASE"/>
    <property type="match status" value="1"/>
</dbReference>
<evidence type="ECO:0000256" key="6">
    <source>
        <dbReference type="ARBA" id="ARBA00023034"/>
    </source>
</evidence>
<evidence type="ECO:0000256" key="4">
    <source>
        <dbReference type="ARBA" id="ARBA00022692"/>
    </source>
</evidence>
<dbReference type="InterPro" id="IPR018011">
    <property type="entry name" value="Carb_sulfotrans_8-10"/>
</dbReference>
<dbReference type="OrthoDB" id="644067at2759"/>
<evidence type="ECO:0000256" key="2">
    <source>
        <dbReference type="ARBA" id="ARBA00006339"/>
    </source>
</evidence>